<organism evidence="3 4">
    <name type="scientific">Herbiconiux aconitum</name>
    <dbReference type="NCBI Taxonomy" id="2970913"/>
    <lineage>
        <taxon>Bacteria</taxon>
        <taxon>Bacillati</taxon>
        <taxon>Actinomycetota</taxon>
        <taxon>Actinomycetes</taxon>
        <taxon>Micrococcales</taxon>
        <taxon>Microbacteriaceae</taxon>
        <taxon>Herbiconiux</taxon>
    </lineage>
</organism>
<reference evidence="3" key="1">
    <citation type="submission" date="2022-08" db="EMBL/GenBank/DDBJ databases">
        <authorList>
            <person name="Deng Y."/>
            <person name="Han X.-F."/>
            <person name="Zhang Y.-Q."/>
        </authorList>
    </citation>
    <scope>NUCLEOTIDE SEQUENCE</scope>
    <source>
        <strain evidence="3">CPCC 205763</strain>
    </source>
</reference>
<protein>
    <recommendedName>
        <fullName evidence="5">Fucose isomerase</fullName>
    </recommendedName>
</protein>
<name>A0ABT2GNR4_9MICO</name>
<dbReference type="Proteomes" id="UP001165584">
    <property type="component" value="Unassembled WGS sequence"/>
</dbReference>
<dbReference type="SUPFAM" id="SSF53743">
    <property type="entry name" value="FucI/AraA N-terminal and middle domains"/>
    <property type="match status" value="1"/>
</dbReference>
<evidence type="ECO:0000256" key="2">
    <source>
        <dbReference type="ARBA" id="ARBA00023277"/>
    </source>
</evidence>
<evidence type="ECO:0000256" key="1">
    <source>
        <dbReference type="ARBA" id="ARBA00023235"/>
    </source>
</evidence>
<accession>A0ABT2GNR4</accession>
<gene>
    <name evidence="3" type="ORF">N1027_02210</name>
</gene>
<dbReference type="InterPro" id="IPR009015">
    <property type="entry name" value="Fucose_isomerase_N/cen_sf"/>
</dbReference>
<dbReference type="PANTHER" id="PTHR36120:SF1">
    <property type="entry name" value="L-FUCOSE ISOMERASE C-TERMINAL DOMAIN-CONTAINING PROTEIN"/>
    <property type="match status" value="1"/>
</dbReference>
<keyword evidence="2" id="KW-0119">Carbohydrate metabolism</keyword>
<keyword evidence="4" id="KW-1185">Reference proteome</keyword>
<evidence type="ECO:0000313" key="3">
    <source>
        <dbReference type="EMBL" id="MCS5716940.1"/>
    </source>
</evidence>
<dbReference type="EMBL" id="JANLCM010000001">
    <property type="protein sequence ID" value="MCS5716940.1"/>
    <property type="molecule type" value="Genomic_DNA"/>
</dbReference>
<evidence type="ECO:0008006" key="5">
    <source>
        <dbReference type="Google" id="ProtNLM"/>
    </source>
</evidence>
<keyword evidence="1" id="KW-0413">Isomerase</keyword>
<sequence>MKARFVPVHLEEQPTESFTRQLDALMMLGEHLIDWQEPRWIGHAADADGDAVIVPDMSGVAYRLLPEFQALRLPILVVTSEFGTVSMWDWEIRDFLRRRGVETTAPTSLAEFHDVSRALATKAKLGRSKMLAYQDNLGAGKQPDIFKRFYWWEEECVDDMQNAFGVTIEHRSYKELWQRALALPEQRVIDEITRLDGEVPIIGLSNRGRADALRLKLALDDDLDETPDVIAAGINCLNESATSTTTPCLAWNLLFEERGLIWGCEADLTSMITQFITWETLRTPAIMTNLYPFLMGDAALKHEKIPYFPEVDEPQNHILTAHCGFFAVIPQSWSTEWAVRPRVLEIVDENAHALDARLPLGDLTIVKIASTMDTLTVTPAELTNYEQYVDSDCLNGAVLRIEDGYRYVESLPSHHAVLAVGDIVRRLELVGQVMNLDIQKI</sequence>
<comment type="caution">
    <text evidence="3">The sequence shown here is derived from an EMBL/GenBank/DDBJ whole genome shotgun (WGS) entry which is preliminary data.</text>
</comment>
<proteinExistence type="predicted"/>
<dbReference type="RefSeq" id="WP_259504662.1">
    <property type="nucleotide sequence ID" value="NZ_JANLCM010000001.1"/>
</dbReference>
<dbReference type="PANTHER" id="PTHR36120">
    <property type="entry name" value="FUCOSE ISOMERASE"/>
    <property type="match status" value="1"/>
</dbReference>
<evidence type="ECO:0000313" key="4">
    <source>
        <dbReference type="Proteomes" id="UP001165584"/>
    </source>
</evidence>